<keyword evidence="4" id="KW-1185">Reference proteome</keyword>
<dbReference type="EMBL" id="JAFLWW010000010">
    <property type="protein sequence ID" value="MBT1159204.1"/>
    <property type="molecule type" value="Genomic_DNA"/>
</dbReference>
<evidence type="ECO:0000313" key="3">
    <source>
        <dbReference type="EMBL" id="MBT1159204.1"/>
    </source>
</evidence>
<feature type="compositionally biased region" description="Low complexity" evidence="1">
    <location>
        <begin position="66"/>
        <end position="75"/>
    </location>
</feature>
<evidence type="ECO:0000256" key="1">
    <source>
        <dbReference type="SAM" id="MobiDB-lite"/>
    </source>
</evidence>
<feature type="chain" id="PRO_5040976313" evidence="2">
    <location>
        <begin position="24"/>
        <end position="128"/>
    </location>
</feature>
<reference evidence="3" key="1">
    <citation type="journal article" date="2021" name="Microorganisms">
        <title>Phylogenomic Reconstruction and Metabolic Potential of the Genus Aminobacter.</title>
        <authorList>
            <person name="Artuso I."/>
            <person name="Turrini P."/>
            <person name="Pirolo M."/>
            <person name="Lugli G.A."/>
            <person name="Ventura M."/>
            <person name="Visca P."/>
        </authorList>
    </citation>
    <scope>NUCLEOTIDE SEQUENCE</scope>
    <source>
        <strain evidence="3">LMG 26462</strain>
    </source>
</reference>
<dbReference type="AlphaFoldDB" id="A0A9X1AFU8"/>
<gene>
    <name evidence="3" type="ORF">J1C56_26855</name>
</gene>
<dbReference type="RefSeq" id="WP_214393057.1">
    <property type="nucleotide sequence ID" value="NZ_JAFLWW010000010.1"/>
</dbReference>
<comment type="caution">
    <text evidence="3">The sequence shown here is derived from an EMBL/GenBank/DDBJ whole genome shotgun (WGS) entry which is preliminary data.</text>
</comment>
<feature type="region of interest" description="Disordered" evidence="1">
    <location>
        <begin position="23"/>
        <end position="93"/>
    </location>
</feature>
<protein>
    <submittedName>
        <fullName evidence="3">Uncharacterized protein</fullName>
    </submittedName>
</protein>
<name>A0A9X1AFU8_9HYPH</name>
<accession>A0A9X1AFU8</accession>
<keyword evidence="2" id="KW-0732">Signal</keyword>
<sequence length="128" mass="12712">MKTKITILTAVLLLAGAIGSANAASFSAGPGGGDRPSGPSDISDAPGGNGPSGPGDISDAPDNDKPSGPSGKASSGNGGATEDKYCKNGSSKFPDCNTKFIQDCRWQHVGPAGLGWQDLPGTLLMPRA</sequence>
<reference evidence="3" key="2">
    <citation type="submission" date="2021-03" db="EMBL/GenBank/DDBJ databases">
        <authorList>
            <person name="Artuso I."/>
            <person name="Turrini P."/>
            <person name="Pirolo M."/>
            <person name="Lugli G.A."/>
            <person name="Ventura M."/>
            <person name="Visca P."/>
        </authorList>
    </citation>
    <scope>NUCLEOTIDE SEQUENCE</scope>
    <source>
        <strain evidence="3">LMG 26462</strain>
    </source>
</reference>
<evidence type="ECO:0000256" key="2">
    <source>
        <dbReference type="SAM" id="SignalP"/>
    </source>
</evidence>
<feature type="signal peptide" evidence="2">
    <location>
        <begin position="1"/>
        <end position="23"/>
    </location>
</feature>
<dbReference type="Proteomes" id="UP001138921">
    <property type="component" value="Unassembled WGS sequence"/>
</dbReference>
<proteinExistence type="predicted"/>
<organism evidence="3 4">
    <name type="scientific">Aminobacter anthyllidis</name>
    <dbReference type="NCBI Taxonomy" id="1035067"/>
    <lineage>
        <taxon>Bacteria</taxon>
        <taxon>Pseudomonadati</taxon>
        <taxon>Pseudomonadota</taxon>
        <taxon>Alphaproteobacteria</taxon>
        <taxon>Hyphomicrobiales</taxon>
        <taxon>Phyllobacteriaceae</taxon>
        <taxon>Aminobacter</taxon>
    </lineage>
</organism>
<evidence type="ECO:0000313" key="4">
    <source>
        <dbReference type="Proteomes" id="UP001138921"/>
    </source>
</evidence>